<proteinExistence type="predicted"/>
<protein>
    <submittedName>
        <fullName evidence="1">DUF6188 family protein</fullName>
    </submittedName>
</protein>
<dbReference type="Proteomes" id="UP001201629">
    <property type="component" value="Unassembled WGS sequence"/>
</dbReference>
<sequence>MAERVNPTGPIEQPGQWLLPVGSGVVTQLRIDFAFTLIVEAWIEIRIETEFSYGAPGAESRFDPSTSTGLAPLLDRHQAQITAAEIRKDGRLTLTFADDAVLVVEPDDQYEAFTVTSMPPPGLRGFGFVAVPGGGLAHW</sequence>
<name>A0ABS9N7V2_9ACTN</name>
<reference evidence="1 2" key="1">
    <citation type="submission" date="2022-01" db="EMBL/GenBank/DDBJ databases">
        <authorList>
            <person name="Riesco R."/>
            <person name="Trujillo M.E."/>
        </authorList>
    </citation>
    <scope>NUCLEOTIDE SEQUENCE [LARGE SCALE GENOMIC DNA]</scope>
    <source>
        <strain evidence="1 2">NIE79</strain>
    </source>
</reference>
<dbReference type="RefSeq" id="WP_238680974.1">
    <property type="nucleotide sequence ID" value="NZ_JAKKFD010000044.1"/>
</dbReference>
<accession>A0ABS9N7V2</accession>
<organism evidence="1 2">
    <name type="scientific">Micromonospora trifolii</name>
    <dbReference type="NCBI Taxonomy" id="2911208"/>
    <lineage>
        <taxon>Bacteria</taxon>
        <taxon>Bacillati</taxon>
        <taxon>Actinomycetota</taxon>
        <taxon>Actinomycetes</taxon>
        <taxon>Micromonosporales</taxon>
        <taxon>Micromonosporaceae</taxon>
        <taxon>Micromonospora</taxon>
    </lineage>
</organism>
<comment type="caution">
    <text evidence="1">The sequence shown here is derived from an EMBL/GenBank/DDBJ whole genome shotgun (WGS) entry which is preliminary data.</text>
</comment>
<dbReference type="Pfam" id="PF19686">
    <property type="entry name" value="DUF6188"/>
    <property type="match status" value="1"/>
</dbReference>
<dbReference type="InterPro" id="IPR046179">
    <property type="entry name" value="DUF6188"/>
</dbReference>
<dbReference type="EMBL" id="JAKKFD010000044">
    <property type="protein sequence ID" value="MCG5446036.1"/>
    <property type="molecule type" value="Genomic_DNA"/>
</dbReference>
<keyword evidence="2" id="KW-1185">Reference proteome</keyword>
<evidence type="ECO:0000313" key="2">
    <source>
        <dbReference type="Proteomes" id="UP001201629"/>
    </source>
</evidence>
<evidence type="ECO:0000313" key="1">
    <source>
        <dbReference type="EMBL" id="MCG5446036.1"/>
    </source>
</evidence>
<gene>
    <name evidence="1" type="ORF">NIE79_004600</name>
</gene>